<sequence>MRYILSIIVCLSGLAALIWLWHLSPMIRQTISQADILKPLLIIFLYLLSHVLRMVRLANLTLDQRRKIPELLLAHTIASFPAAVIPLKLGELFRIGAFYIVFDGHQKALAIWLIERIGDVLTLILFISLLGAVGVEIPQTVRNVFIVFSAVSILALLGLYSLSHTFVFLNRYLVLTSSSDRGLRLLKLSYVFKQFELTIRDCLKGRIAAFWLSSALIWIFEILAYSCFMSQVSDRDMLSDSSFAFGLFGSLSNQVHGAGQGFGFFQSFSLACLTLCGTIIFLIFKFLKLGKQPR</sequence>
<name>A0A1U9MGG7_9HYPH</name>
<evidence type="ECO:0000313" key="2">
    <source>
        <dbReference type="EMBL" id="AQT46813.1"/>
    </source>
</evidence>
<evidence type="ECO:0000256" key="1">
    <source>
        <dbReference type="SAM" id="Phobius"/>
    </source>
</evidence>
<keyword evidence="3" id="KW-1185">Reference proteome</keyword>
<feature type="transmembrane region" description="Helical" evidence="1">
    <location>
        <begin position="145"/>
        <end position="169"/>
    </location>
</feature>
<evidence type="ECO:0000313" key="3">
    <source>
        <dbReference type="Proteomes" id="UP000189632"/>
    </source>
</evidence>
<reference evidence="2 3" key="1">
    <citation type="submission" date="2016-11" db="EMBL/GenBank/DDBJ databases">
        <title>Comparative genomics of Bartonella apis.</title>
        <authorList>
            <person name="Engel P."/>
        </authorList>
    </citation>
    <scope>NUCLEOTIDE SEQUENCE [LARGE SCALE GENOMIC DNA]</scope>
    <source>
        <strain evidence="2 3">BBC0122</strain>
    </source>
</reference>
<feature type="transmembrane region" description="Helical" evidence="1">
    <location>
        <begin position="39"/>
        <end position="59"/>
    </location>
</feature>
<proteinExistence type="predicted"/>
<feature type="transmembrane region" description="Helical" evidence="1">
    <location>
        <begin position="207"/>
        <end position="225"/>
    </location>
</feature>
<feature type="transmembrane region" description="Helical" evidence="1">
    <location>
        <begin position="109"/>
        <end position="133"/>
    </location>
</feature>
<dbReference type="OrthoDB" id="8781774at2"/>
<dbReference type="AlphaFoldDB" id="A0A1U9MGG7"/>
<feature type="transmembrane region" description="Helical" evidence="1">
    <location>
        <begin position="71"/>
        <end position="89"/>
    </location>
</feature>
<dbReference type="EMBL" id="CP015625">
    <property type="protein sequence ID" value="AQT46813.1"/>
    <property type="molecule type" value="Genomic_DNA"/>
</dbReference>
<dbReference type="Proteomes" id="UP000189632">
    <property type="component" value="Chromosome"/>
</dbReference>
<organism evidence="2 3">
    <name type="scientific">Bartonella choladocola</name>
    <dbReference type="NCBI Taxonomy" id="2750995"/>
    <lineage>
        <taxon>Bacteria</taxon>
        <taxon>Pseudomonadati</taxon>
        <taxon>Pseudomonadota</taxon>
        <taxon>Alphaproteobacteria</taxon>
        <taxon>Hyphomicrobiales</taxon>
        <taxon>Bartonellaceae</taxon>
        <taxon>Bartonella</taxon>
    </lineage>
</organism>
<keyword evidence="1" id="KW-1133">Transmembrane helix</keyword>
<keyword evidence="1" id="KW-0812">Transmembrane</keyword>
<keyword evidence="1" id="KW-0472">Membrane</keyword>
<feature type="transmembrane region" description="Helical" evidence="1">
    <location>
        <begin position="262"/>
        <end position="284"/>
    </location>
</feature>
<protein>
    <submittedName>
        <fullName evidence="2">Lysylphosphatidylglycerol synthase TM region</fullName>
    </submittedName>
</protein>
<accession>A0A1U9MGG7</accession>
<gene>
    <name evidence="2" type="ORF">BBC0122_006840</name>
</gene>
<dbReference type="KEGG" id="bapi:BBC0122_006840"/>